<evidence type="ECO:0000259" key="9">
    <source>
        <dbReference type="Pfam" id="PF14416"/>
    </source>
</evidence>
<keyword evidence="4" id="KW-0735">Signal-anchor</keyword>
<keyword evidence="11" id="KW-1185">Reference proteome</keyword>
<feature type="transmembrane region" description="Helical" evidence="7">
    <location>
        <begin position="15"/>
        <end position="35"/>
    </location>
</feature>
<feature type="domain" description="Trichome birefringence-like N-terminal" evidence="9">
    <location>
        <begin position="75"/>
        <end position="129"/>
    </location>
</feature>
<reference evidence="10 11" key="1">
    <citation type="submission" date="2024-05" db="EMBL/GenBank/DDBJ databases">
        <title>Haplotype-resolved chromosome-level genome assembly of Huyou (Citrus changshanensis).</title>
        <authorList>
            <person name="Miao C."/>
            <person name="Chen W."/>
            <person name="Wu Y."/>
            <person name="Wang L."/>
            <person name="Zhao S."/>
            <person name="Grierson D."/>
            <person name="Xu C."/>
            <person name="Chen K."/>
        </authorList>
    </citation>
    <scope>NUCLEOTIDE SEQUENCE [LARGE SCALE GENOMIC DNA]</scope>
    <source>
        <strain evidence="10">01-14</strain>
        <tissue evidence="10">Leaf</tissue>
    </source>
</reference>
<evidence type="ECO:0000256" key="4">
    <source>
        <dbReference type="ARBA" id="ARBA00022968"/>
    </source>
</evidence>
<evidence type="ECO:0000256" key="6">
    <source>
        <dbReference type="ARBA" id="ARBA00023136"/>
    </source>
</evidence>
<comment type="subcellular location">
    <subcellularLocation>
        <location evidence="1">Membrane</location>
        <topology evidence="1">Single-pass membrane protein</topology>
    </subcellularLocation>
</comment>
<dbReference type="Proteomes" id="UP001428341">
    <property type="component" value="Unassembled WGS sequence"/>
</dbReference>
<comment type="similarity">
    <text evidence="2">Belongs to the PC-esterase family. TBL subfamily.</text>
</comment>
<dbReference type="AlphaFoldDB" id="A0AAP0LSL3"/>
<dbReference type="GO" id="GO:0005794">
    <property type="term" value="C:Golgi apparatus"/>
    <property type="evidence" value="ECO:0007669"/>
    <property type="project" value="TreeGrafter"/>
</dbReference>
<gene>
    <name evidence="10" type="ORF">WN944_018026</name>
</gene>
<dbReference type="Pfam" id="PF14416">
    <property type="entry name" value="PMR5N"/>
    <property type="match status" value="1"/>
</dbReference>
<keyword evidence="5 7" id="KW-1133">Transmembrane helix</keyword>
<organism evidence="10 11">
    <name type="scientific">Citrus x changshan-huyou</name>
    <dbReference type="NCBI Taxonomy" id="2935761"/>
    <lineage>
        <taxon>Eukaryota</taxon>
        <taxon>Viridiplantae</taxon>
        <taxon>Streptophyta</taxon>
        <taxon>Embryophyta</taxon>
        <taxon>Tracheophyta</taxon>
        <taxon>Spermatophyta</taxon>
        <taxon>Magnoliopsida</taxon>
        <taxon>eudicotyledons</taxon>
        <taxon>Gunneridae</taxon>
        <taxon>Pentapetalae</taxon>
        <taxon>rosids</taxon>
        <taxon>malvids</taxon>
        <taxon>Sapindales</taxon>
        <taxon>Rutaceae</taxon>
        <taxon>Aurantioideae</taxon>
        <taxon>Citrus</taxon>
    </lineage>
</organism>
<dbReference type="InterPro" id="IPR029962">
    <property type="entry name" value="TBL"/>
</dbReference>
<evidence type="ECO:0000313" key="10">
    <source>
        <dbReference type="EMBL" id="KAK9186638.1"/>
    </source>
</evidence>
<dbReference type="GO" id="GO:0016020">
    <property type="term" value="C:membrane"/>
    <property type="evidence" value="ECO:0007669"/>
    <property type="project" value="UniProtKB-SubCell"/>
</dbReference>
<dbReference type="PANTHER" id="PTHR32285">
    <property type="entry name" value="PROTEIN TRICHOME BIREFRINGENCE-LIKE 9-RELATED"/>
    <property type="match status" value="1"/>
</dbReference>
<evidence type="ECO:0000256" key="1">
    <source>
        <dbReference type="ARBA" id="ARBA00004167"/>
    </source>
</evidence>
<dbReference type="InterPro" id="IPR025846">
    <property type="entry name" value="TBL_N"/>
</dbReference>
<keyword evidence="3 7" id="KW-0812">Transmembrane</keyword>
<dbReference type="PANTHER" id="PTHR32285:SF157">
    <property type="entry name" value="PROTEIN TRICHOME BIREFRINGENCE-LIKE 30"/>
    <property type="match status" value="1"/>
</dbReference>
<dbReference type="Pfam" id="PF13839">
    <property type="entry name" value="PC-Esterase"/>
    <property type="match status" value="1"/>
</dbReference>
<sequence>MVTTKDAGDSQRFNYFPIVLVVSIFSISFFVFYLYSENIKLFSFPEPQHQEFAQEAEPEVEDKANQDRKVVLPLEKCDIFAGKWVLDNVTHPLYKEDECEFLTEWVTCLRNGRPDSLYQKWRWQPTDCSLPRFDAKLLLNKLRGKRLMLVGDSIHYNQWQSLVCMVQSVIPPGKKSLRYISTQTTAFTLEDYNATLEFYWAPFLVESNADPPTMRDGKLDPVVMPESITKHGQNWKGVDYLIFNTYIWWTKYPTMKVLRGSFDEGATEYDEIDMYTVYEKTLRAWGKWVEENVNPNLTSVFFSSAAPKHVRSSDRNNVNGVKCVEETTPIFNRTTRLEVGTNQQLFAIAANVTQSMEVPVHFLNITSLSEYRKDAHTSVYGTAAGKMLLPEQISEPTTYADCLHWCLPGLPDTWNELVYARIVSGS</sequence>
<evidence type="ECO:0000313" key="11">
    <source>
        <dbReference type="Proteomes" id="UP001428341"/>
    </source>
</evidence>
<dbReference type="InterPro" id="IPR026057">
    <property type="entry name" value="TBL_C"/>
</dbReference>
<feature type="domain" description="Trichome birefringence-like C-terminal" evidence="8">
    <location>
        <begin position="130"/>
        <end position="420"/>
    </location>
</feature>
<evidence type="ECO:0000256" key="7">
    <source>
        <dbReference type="SAM" id="Phobius"/>
    </source>
</evidence>
<accession>A0AAP0LSL3</accession>
<proteinExistence type="inferred from homology"/>
<comment type="caution">
    <text evidence="10">The sequence shown here is derived from an EMBL/GenBank/DDBJ whole genome shotgun (WGS) entry which is preliminary data.</text>
</comment>
<keyword evidence="6 7" id="KW-0472">Membrane</keyword>
<name>A0AAP0LSL3_9ROSI</name>
<evidence type="ECO:0000256" key="2">
    <source>
        <dbReference type="ARBA" id="ARBA00007727"/>
    </source>
</evidence>
<evidence type="ECO:0000259" key="8">
    <source>
        <dbReference type="Pfam" id="PF13839"/>
    </source>
</evidence>
<evidence type="ECO:0000256" key="3">
    <source>
        <dbReference type="ARBA" id="ARBA00022692"/>
    </source>
</evidence>
<dbReference type="EMBL" id="JBCGBO010000007">
    <property type="protein sequence ID" value="KAK9186638.1"/>
    <property type="molecule type" value="Genomic_DNA"/>
</dbReference>
<evidence type="ECO:0000256" key="5">
    <source>
        <dbReference type="ARBA" id="ARBA00022989"/>
    </source>
</evidence>
<evidence type="ECO:0008006" key="12">
    <source>
        <dbReference type="Google" id="ProtNLM"/>
    </source>
</evidence>
<dbReference type="GO" id="GO:0016413">
    <property type="term" value="F:O-acetyltransferase activity"/>
    <property type="evidence" value="ECO:0007669"/>
    <property type="project" value="InterPro"/>
</dbReference>
<protein>
    <recommendedName>
        <fullName evidence="12">Trichome birefringence-like N-terminal domain-containing protein</fullName>
    </recommendedName>
</protein>